<dbReference type="InterPro" id="IPR036396">
    <property type="entry name" value="Cyt_P450_sf"/>
</dbReference>
<protein>
    <submittedName>
        <fullName evidence="2">Cytochrome P450</fullName>
    </submittedName>
</protein>
<dbReference type="PRINTS" id="PR00359">
    <property type="entry name" value="BP450"/>
</dbReference>
<evidence type="ECO:0000256" key="1">
    <source>
        <dbReference type="ARBA" id="ARBA00010617"/>
    </source>
</evidence>
<dbReference type="InterPro" id="IPR001128">
    <property type="entry name" value="Cyt_P450"/>
</dbReference>
<organism evidence="2 3">
    <name type="scientific">Svornostia abyssi</name>
    <dbReference type="NCBI Taxonomy" id="2898438"/>
    <lineage>
        <taxon>Bacteria</taxon>
        <taxon>Bacillati</taxon>
        <taxon>Actinomycetota</taxon>
        <taxon>Thermoleophilia</taxon>
        <taxon>Solirubrobacterales</taxon>
        <taxon>Baekduiaceae</taxon>
        <taxon>Svornostia</taxon>
    </lineage>
</organism>
<evidence type="ECO:0000313" key="3">
    <source>
        <dbReference type="Proteomes" id="UP001058860"/>
    </source>
</evidence>
<dbReference type="Proteomes" id="UP001058860">
    <property type="component" value="Chromosome"/>
</dbReference>
<dbReference type="InterPro" id="IPR002397">
    <property type="entry name" value="Cyt_P450_B"/>
</dbReference>
<dbReference type="EMBL" id="CP088295">
    <property type="protein sequence ID" value="UUY05577.1"/>
    <property type="molecule type" value="Genomic_DNA"/>
</dbReference>
<evidence type="ECO:0000313" key="2">
    <source>
        <dbReference type="EMBL" id="UUY05577.1"/>
    </source>
</evidence>
<dbReference type="PANTHER" id="PTHR46696">
    <property type="entry name" value="P450, PUTATIVE (EUROFUNG)-RELATED"/>
    <property type="match status" value="1"/>
</dbReference>
<dbReference type="Gene3D" id="1.10.630.10">
    <property type="entry name" value="Cytochrome P450"/>
    <property type="match status" value="1"/>
</dbReference>
<keyword evidence="3" id="KW-1185">Reference proteome</keyword>
<gene>
    <name evidence="2" type="ORF">LRS13_08680</name>
</gene>
<comment type="similarity">
    <text evidence="1">Belongs to the cytochrome P450 family.</text>
</comment>
<dbReference type="RefSeq" id="WP_353866023.1">
    <property type="nucleotide sequence ID" value="NZ_CP088295.1"/>
</dbReference>
<dbReference type="PANTHER" id="PTHR46696:SF4">
    <property type="entry name" value="BIOTIN BIOSYNTHESIS CYTOCHROME P450"/>
    <property type="match status" value="1"/>
</dbReference>
<dbReference type="SUPFAM" id="SSF48264">
    <property type="entry name" value="Cytochrome P450"/>
    <property type="match status" value="1"/>
</dbReference>
<accession>A0ABY5PLY5</accession>
<proteinExistence type="inferred from homology"/>
<sequence length="405" mass="44761">MSSLVADPFDLRQWAEGPPHDLFRRMRAEAPVHRNPLPDGTHCWSVFKHADIAAISRDTATFSSEQGGVFLHPDQVVPLEVATNMLLYMDPPRHTHYRLILQKVFTPHSVAKLEDSIRERVTRTIDDFIEQGSCDLVTDLAVPVPLGMLTQLMGVPDVEVPQFYEWTERIVAAQGAPEPAAAAPVLAEMAPFLHAQIERQMAEGQAESIVMRLRTGEVKGEELNELEILTFFAVLTFAGNDTTRNTASNGLLALLQHPGLLDELAADPSLIPGAVEESLRWSTVVQWFNRTATCDTEVGGQAIPEGDRVVMWYGSGSRDEDAFDAPDTFDIRRHKPDHQAFGGGGRHFCLGAGLARAELRIVLEEVTRRMKNLELAGDVERLPSNWANGLVHLPVTFTPGPREAS</sequence>
<dbReference type="Pfam" id="PF00067">
    <property type="entry name" value="p450"/>
    <property type="match status" value="1"/>
</dbReference>
<dbReference type="CDD" id="cd11033">
    <property type="entry name" value="CYP142-like"/>
    <property type="match status" value="1"/>
</dbReference>
<reference evidence="3" key="1">
    <citation type="submission" date="2021-11" db="EMBL/GenBank/DDBJ databases">
        <title>Cultivation dependent microbiological survey of springs from the worlds oldest radium mine currently devoted to the extraction of radon-saturated water.</title>
        <authorList>
            <person name="Kapinusova G."/>
            <person name="Smrhova T."/>
            <person name="Strejcek M."/>
            <person name="Suman J."/>
            <person name="Jani K."/>
            <person name="Pajer P."/>
            <person name="Uhlik O."/>
        </authorList>
    </citation>
    <scope>NUCLEOTIDE SEQUENCE [LARGE SCALE GENOMIC DNA]</scope>
    <source>
        <strain evidence="3">J379</strain>
    </source>
</reference>
<name>A0ABY5PLY5_9ACTN</name>